<evidence type="ECO:0000313" key="2">
    <source>
        <dbReference type="Proteomes" id="UP000078200"/>
    </source>
</evidence>
<organism evidence="1 2">
    <name type="scientific">Glossina austeni</name>
    <name type="common">Savannah tsetse fly</name>
    <dbReference type="NCBI Taxonomy" id="7395"/>
    <lineage>
        <taxon>Eukaryota</taxon>
        <taxon>Metazoa</taxon>
        <taxon>Ecdysozoa</taxon>
        <taxon>Arthropoda</taxon>
        <taxon>Hexapoda</taxon>
        <taxon>Insecta</taxon>
        <taxon>Pterygota</taxon>
        <taxon>Neoptera</taxon>
        <taxon>Endopterygota</taxon>
        <taxon>Diptera</taxon>
        <taxon>Brachycera</taxon>
        <taxon>Muscomorpha</taxon>
        <taxon>Hippoboscoidea</taxon>
        <taxon>Glossinidae</taxon>
        <taxon>Glossina</taxon>
    </lineage>
</organism>
<sequence>MCSTLSAPPLAYEILASQQCTQVQREQNVLHHLGLPNTYRDLFLEQHRSFIGLFGVVISVPSSVSHGCKN</sequence>
<reference evidence="1" key="1">
    <citation type="submission" date="2020-05" db="UniProtKB">
        <authorList>
            <consortium name="EnsemblMetazoa"/>
        </authorList>
    </citation>
    <scope>IDENTIFICATION</scope>
    <source>
        <strain evidence="1">TTRI</strain>
    </source>
</reference>
<accession>A0A1A9UI43</accession>
<dbReference type="EnsemblMetazoa" id="GAUT005573-RA">
    <property type="protein sequence ID" value="GAUT005573-PA"/>
    <property type="gene ID" value="GAUT005573"/>
</dbReference>
<dbReference type="Proteomes" id="UP000078200">
    <property type="component" value="Unassembled WGS sequence"/>
</dbReference>
<protein>
    <submittedName>
        <fullName evidence="1">Uncharacterized protein</fullName>
    </submittedName>
</protein>
<dbReference type="VEuPathDB" id="VectorBase:GAUT005573"/>
<evidence type="ECO:0000313" key="1">
    <source>
        <dbReference type="EnsemblMetazoa" id="GAUT005573-PA"/>
    </source>
</evidence>
<name>A0A1A9UI43_GLOAU</name>
<dbReference type="AlphaFoldDB" id="A0A1A9UI43"/>
<keyword evidence="2" id="KW-1185">Reference proteome</keyword>
<proteinExistence type="predicted"/>